<dbReference type="InterPro" id="IPR015813">
    <property type="entry name" value="Pyrv/PenolPyrv_kinase-like_dom"/>
</dbReference>
<dbReference type="Gene3D" id="3.20.20.60">
    <property type="entry name" value="Phosphoenolpyruvate-binding domains"/>
    <property type="match status" value="1"/>
</dbReference>
<dbReference type="Proteomes" id="UP000035704">
    <property type="component" value="Chromosome"/>
</dbReference>
<dbReference type="InterPro" id="IPR040442">
    <property type="entry name" value="Pyrv_kinase-like_dom_sf"/>
</dbReference>
<dbReference type="EC" id="4.1.3.34" evidence="4"/>
<reference evidence="4 5" key="1">
    <citation type="submission" date="2014-10" db="EMBL/GenBank/DDBJ databases">
        <title>Genome sequence of Clostridium aceticum DSM 1496.</title>
        <authorList>
            <person name="Poehlein A."/>
            <person name="Schiel-Bengelsdorf B."/>
            <person name="Gottschalk G."/>
            <person name="Duerre P."/>
            <person name="Daniel R."/>
        </authorList>
    </citation>
    <scope>NUCLEOTIDE SEQUENCE [LARGE SCALE GENOMIC DNA]</scope>
    <source>
        <strain evidence="4 5">DSM 1496</strain>
    </source>
</reference>
<protein>
    <submittedName>
        <fullName evidence="4">Citrate lyase subunit beta</fullName>
        <ecNumber evidence="4">4.1.3.34</ecNumber>
        <ecNumber evidence="4">4.1.3.6</ecNumber>
    </submittedName>
</protein>
<dbReference type="InterPro" id="IPR011206">
    <property type="entry name" value="Citrate_lyase_beta/mcl1/mcl2"/>
</dbReference>
<dbReference type="SUPFAM" id="SSF51621">
    <property type="entry name" value="Phosphoenolpyruvate/pyruvate domain"/>
    <property type="match status" value="1"/>
</dbReference>
<dbReference type="EC" id="4.1.3.6" evidence="4"/>
<keyword evidence="5" id="KW-1185">Reference proteome</keyword>
<dbReference type="OrthoDB" id="9786940at2"/>
<dbReference type="Pfam" id="PF03328">
    <property type="entry name" value="HpcH_HpaI"/>
    <property type="match status" value="1"/>
</dbReference>
<dbReference type="GO" id="GO:0008815">
    <property type="term" value="F:citrate (pro-3S)-lyase activity"/>
    <property type="evidence" value="ECO:0007669"/>
    <property type="project" value="UniProtKB-EC"/>
</dbReference>
<dbReference type="STRING" id="84022.CACET_c34370"/>
<dbReference type="AlphaFoldDB" id="A0A0D8IEI6"/>
<dbReference type="GO" id="GO:0008816">
    <property type="term" value="F:citryl-CoA lyase activity"/>
    <property type="evidence" value="ECO:0007669"/>
    <property type="project" value="UniProtKB-EC"/>
</dbReference>
<dbReference type="PIRSF" id="PIRSF015582">
    <property type="entry name" value="Cit_lyase_B"/>
    <property type="match status" value="1"/>
</dbReference>
<keyword evidence="3" id="KW-0460">Magnesium</keyword>
<keyword evidence="4" id="KW-0456">Lyase</keyword>
<dbReference type="InterPro" id="IPR005000">
    <property type="entry name" value="Aldolase/citrate-lyase_domain"/>
</dbReference>
<proteinExistence type="predicted"/>
<gene>
    <name evidence="4" type="primary">citE</name>
    <name evidence="4" type="ORF">CACET_c34370</name>
</gene>
<evidence type="ECO:0000313" key="5">
    <source>
        <dbReference type="Proteomes" id="UP000035704"/>
    </source>
</evidence>
<dbReference type="GO" id="GO:0006107">
    <property type="term" value="P:oxaloacetate metabolic process"/>
    <property type="evidence" value="ECO:0007669"/>
    <property type="project" value="TreeGrafter"/>
</dbReference>
<evidence type="ECO:0000313" key="4">
    <source>
        <dbReference type="EMBL" id="AKL96880.1"/>
    </source>
</evidence>
<dbReference type="GO" id="GO:0000287">
    <property type="term" value="F:magnesium ion binding"/>
    <property type="evidence" value="ECO:0007669"/>
    <property type="project" value="TreeGrafter"/>
</dbReference>
<accession>A0A0D8IEI6</accession>
<evidence type="ECO:0000256" key="1">
    <source>
        <dbReference type="ARBA" id="ARBA00001946"/>
    </source>
</evidence>
<dbReference type="RefSeq" id="WP_044824294.1">
    <property type="nucleotide sequence ID" value="NZ_CP009687.1"/>
</dbReference>
<comment type="cofactor">
    <cofactor evidence="1">
        <name>Mg(2+)</name>
        <dbReference type="ChEBI" id="CHEBI:18420"/>
    </cofactor>
</comment>
<name>A0A0D8IEI6_9CLOT</name>
<dbReference type="PATRIC" id="fig|84022.5.peg.3630"/>
<dbReference type="EMBL" id="CP009687">
    <property type="protein sequence ID" value="AKL96880.1"/>
    <property type="molecule type" value="Genomic_DNA"/>
</dbReference>
<sequence>MERLRRTMLFMPGNNPSMLQSAGILGADSIILDLEDAVSITEKDAARILVRNAIKHVDFHGTEVVVRINPLSSGFGLKDAEEIGRVKPDALMVTKATEEDVKTVCEILTDIEAQEGFQIGSIKIFALIETAYGLETIHSVIQASPRVIGVLLGAEDLTADLGIKRTREGEEIFYARSKVAAACKAYKVDAIDTPFADMNDCEGFEKDINTSKSLGMTGKAAINPRQVDTIHEIFAPSQEEISYAQRVIHAMEEAQKEGKGVFSLDGKMVDAPIIARAENVMKKAKLAGLVKEW</sequence>
<dbReference type="KEGG" id="cace:CACET_c34370"/>
<dbReference type="PANTHER" id="PTHR32308">
    <property type="entry name" value="LYASE BETA SUBUNIT, PUTATIVE (AFU_ORTHOLOGUE AFUA_4G13030)-RELATED"/>
    <property type="match status" value="1"/>
</dbReference>
<evidence type="ECO:0000256" key="2">
    <source>
        <dbReference type="ARBA" id="ARBA00022723"/>
    </source>
</evidence>
<keyword evidence="2" id="KW-0479">Metal-binding</keyword>
<dbReference type="PANTHER" id="PTHR32308:SF0">
    <property type="entry name" value="HPCH_HPAI ALDOLASE_CITRATE LYASE DOMAIN-CONTAINING PROTEIN"/>
    <property type="match status" value="1"/>
</dbReference>
<evidence type="ECO:0000256" key="3">
    <source>
        <dbReference type="ARBA" id="ARBA00022842"/>
    </source>
</evidence>
<organism evidence="4 5">
    <name type="scientific">Clostridium aceticum</name>
    <dbReference type="NCBI Taxonomy" id="84022"/>
    <lineage>
        <taxon>Bacteria</taxon>
        <taxon>Bacillati</taxon>
        <taxon>Bacillota</taxon>
        <taxon>Clostridia</taxon>
        <taxon>Eubacteriales</taxon>
        <taxon>Clostridiaceae</taxon>
        <taxon>Clostridium</taxon>
    </lineage>
</organism>